<dbReference type="RefSeq" id="WP_262847368.1">
    <property type="nucleotide sequence ID" value="NZ_JANZYP010000062.1"/>
</dbReference>
<protein>
    <submittedName>
        <fullName evidence="1">Deacetylase</fullName>
    </submittedName>
</protein>
<sequence length="346" mass="38144">MTPTGGDAAARTARRPSFIITIDVEADDCWGDQTSIRTANAAHLPRFQALCERYGLRPTYLVDWAMARDPAFQRFGRSLTERGAGEIGMHLHAWTTPPLVPLTAADHRFKPFLTEYPEDVMAAKVETATRILTQTFGVAPVSHRGGRWALDETYARVLVGHGYLADCSVTPLVSWAGTLGAPGGAGLRDYSAFPARPYFLHPADIGRAGDSPLLEVPMTIVPRRHGPLAARAGRLLRRGRVTRRAARLLFPETVWMRPDGRNRRAMAEALLRDDRDHVEFMLHSSELMPGGSPCFRTPRSVEALYRDMESLFSAAAGRFQGRTLAEYRAEFAARDGHATGALPDPV</sequence>
<dbReference type="Gene3D" id="3.20.20.370">
    <property type="entry name" value="Glycoside hydrolase/deacetylase"/>
    <property type="match status" value="1"/>
</dbReference>
<dbReference type="SUPFAM" id="SSF88713">
    <property type="entry name" value="Glycoside hydrolase/deacetylase"/>
    <property type="match status" value="1"/>
</dbReference>
<gene>
    <name evidence="1" type="ORF">ACFO8L_29705</name>
</gene>
<evidence type="ECO:0000313" key="2">
    <source>
        <dbReference type="Proteomes" id="UP001595891"/>
    </source>
</evidence>
<comment type="caution">
    <text evidence="1">The sequence shown here is derived from an EMBL/GenBank/DDBJ whole genome shotgun (WGS) entry which is preliminary data.</text>
</comment>
<keyword evidence="2" id="KW-1185">Reference proteome</keyword>
<organism evidence="1 2">
    <name type="scientific">Sphaerisporangium corydalis</name>
    <dbReference type="NCBI Taxonomy" id="1441875"/>
    <lineage>
        <taxon>Bacteria</taxon>
        <taxon>Bacillati</taxon>
        <taxon>Actinomycetota</taxon>
        <taxon>Actinomycetes</taxon>
        <taxon>Streptosporangiales</taxon>
        <taxon>Streptosporangiaceae</taxon>
        <taxon>Sphaerisporangium</taxon>
    </lineage>
</organism>
<proteinExistence type="predicted"/>
<reference evidence="2" key="1">
    <citation type="journal article" date="2019" name="Int. J. Syst. Evol. Microbiol.">
        <title>The Global Catalogue of Microorganisms (GCM) 10K type strain sequencing project: providing services to taxonomists for standard genome sequencing and annotation.</title>
        <authorList>
            <consortium name="The Broad Institute Genomics Platform"/>
            <consortium name="The Broad Institute Genome Sequencing Center for Infectious Disease"/>
            <person name="Wu L."/>
            <person name="Ma J."/>
        </authorList>
    </citation>
    <scope>NUCLEOTIDE SEQUENCE [LARGE SCALE GENOMIC DNA]</scope>
    <source>
        <strain evidence="2">CCUG 49560</strain>
    </source>
</reference>
<name>A0ABV9EKW3_9ACTN</name>
<dbReference type="InterPro" id="IPR011330">
    <property type="entry name" value="Glyco_hydro/deAcase_b/a-brl"/>
</dbReference>
<accession>A0ABV9EKW3</accession>
<evidence type="ECO:0000313" key="1">
    <source>
        <dbReference type="EMBL" id="MFC4590301.1"/>
    </source>
</evidence>
<dbReference type="EMBL" id="JBHSFN010000022">
    <property type="protein sequence ID" value="MFC4590301.1"/>
    <property type="molecule type" value="Genomic_DNA"/>
</dbReference>
<dbReference type="Proteomes" id="UP001595891">
    <property type="component" value="Unassembled WGS sequence"/>
</dbReference>